<name>A0A512IMM4_9HYPH</name>
<keyword evidence="3" id="KW-1185">Reference proteome</keyword>
<reference evidence="2 3" key="1">
    <citation type="submission" date="2019-07" db="EMBL/GenBank/DDBJ databases">
        <title>Whole genome shotgun sequence of Methylobacterium haplocladii NBRC 107714.</title>
        <authorList>
            <person name="Hosoyama A."/>
            <person name="Uohara A."/>
            <person name="Ohji S."/>
            <person name="Ichikawa N."/>
        </authorList>
    </citation>
    <scope>NUCLEOTIDE SEQUENCE [LARGE SCALE GENOMIC DNA]</scope>
    <source>
        <strain evidence="2 3">NBRC 107714</strain>
    </source>
</reference>
<feature type="domain" description="DUF6894" evidence="1">
    <location>
        <begin position="10"/>
        <end position="75"/>
    </location>
</feature>
<proteinExistence type="predicted"/>
<comment type="caution">
    <text evidence="2">The sequence shown here is derived from an EMBL/GenBank/DDBJ whole genome shotgun (WGS) entry which is preliminary data.</text>
</comment>
<protein>
    <recommendedName>
        <fullName evidence="1">DUF6894 domain-containing protein</fullName>
    </recommendedName>
</protein>
<dbReference type="InterPro" id="IPR054189">
    <property type="entry name" value="DUF6894"/>
</dbReference>
<dbReference type="Proteomes" id="UP000321258">
    <property type="component" value="Unassembled WGS sequence"/>
</dbReference>
<dbReference type="OrthoDB" id="7999101at2"/>
<gene>
    <name evidence="2" type="ORF">MHA02_13230</name>
</gene>
<accession>A0A512IMM4</accession>
<evidence type="ECO:0000313" key="3">
    <source>
        <dbReference type="Proteomes" id="UP000321258"/>
    </source>
</evidence>
<evidence type="ECO:0000313" key="2">
    <source>
        <dbReference type="EMBL" id="GEO98935.1"/>
    </source>
</evidence>
<sequence length="85" mass="9000">MSLDLQLVKYYFDISATTRAVDTVGSYLSNMTQVRNEALQKAADFASDVSCLEEPGAIVVTARNADGLTILTVSLVCTVAVLAGI</sequence>
<dbReference type="AlphaFoldDB" id="A0A512IMM4"/>
<evidence type="ECO:0000259" key="1">
    <source>
        <dbReference type="Pfam" id="PF21834"/>
    </source>
</evidence>
<organism evidence="2 3">
    <name type="scientific">Methylobacterium haplocladii</name>
    <dbReference type="NCBI Taxonomy" id="1176176"/>
    <lineage>
        <taxon>Bacteria</taxon>
        <taxon>Pseudomonadati</taxon>
        <taxon>Pseudomonadota</taxon>
        <taxon>Alphaproteobacteria</taxon>
        <taxon>Hyphomicrobiales</taxon>
        <taxon>Methylobacteriaceae</taxon>
        <taxon>Methylobacterium</taxon>
    </lineage>
</organism>
<dbReference type="EMBL" id="BJZT01000012">
    <property type="protein sequence ID" value="GEO98935.1"/>
    <property type="molecule type" value="Genomic_DNA"/>
</dbReference>
<dbReference type="Pfam" id="PF21834">
    <property type="entry name" value="DUF6894"/>
    <property type="match status" value="1"/>
</dbReference>
<dbReference type="RefSeq" id="WP_147077790.1">
    <property type="nucleotide sequence ID" value="NZ_BJZT01000012.1"/>
</dbReference>